<feature type="region of interest" description="Disordered" evidence="1">
    <location>
        <begin position="160"/>
        <end position="274"/>
    </location>
</feature>
<proteinExistence type="predicted"/>
<feature type="compositionally biased region" description="Basic and acidic residues" evidence="1">
    <location>
        <begin position="308"/>
        <end position="331"/>
    </location>
</feature>
<dbReference type="InterPro" id="IPR037231">
    <property type="entry name" value="NAP-like_sf"/>
</dbReference>
<dbReference type="VEuPathDB" id="TriTrypDB:TcIL3000_1_1250"/>
<feature type="region of interest" description="Disordered" evidence="1">
    <location>
        <begin position="302"/>
        <end position="331"/>
    </location>
</feature>
<reference evidence="2" key="1">
    <citation type="journal article" date="2012" name="Proc. Natl. Acad. Sci. U.S.A.">
        <title>Antigenic diversity is generated by distinct evolutionary mechanisms in African trypanosome species.</title>
        <authorList>
            <person name="Jackson A.P."/>
            <person name="Berry A."/>
            <person name="Aslett M."/>
            <person name="Allison H.C."/>
            <person name="Burton P."/>
            <person name="Vavrova-Anderson J."/>
            <person name="Brown R."/>
            <person name="Browne H."/>
            <person name="Corton N."/>
            <person name="Hauser H."/>
            <person name="Gamble J."/>
            <person name="Gilderthorp R."/>
            <person name="Marcello L."/>
            <person name="McQuillan J."/>
            <person name="Otto T.D."/>
            <person name="Quail M.A."/>
            <person name="Sanders M.J."/>
            <person name="van Tonder A."/>
            <person name="Ginger M.L."/>
            <person name="Field M.C."/>
            <person name="Barry J.D."/>
            <person name="Hertz-Fowler C."/>
            <person name="Berriman M."/>
        </authorList>
    </citation>
    <scope>NUCLEOTIDE SEQUENCE</scope>
    <source>
        <strain evidence="2">IL3000</strain>
    </source>
</reference>
<evidence type="ECO:0008006" key="3">
    <source>
        <dbReference type="Google" id="ProtNLM"/>
    </source>
</evidence>
<feature type="compositionally biased region" description="Gly residues" evidence="1">
    <location>
        <begin position="211"/>
        <end position="224"/>
    </location>
</feature>
<dbReference type="SUPFAM" id="SSF143113">
    <property type="entry name" value="NAP-like"/>
    <property type="match status" value="1"/>
</dbReference>
<name>G0UJ07_TRYCI</name>
<sequence length="331" mass="36279">MGTVEGEAEGSTRLLQDSIDKLQEDMHDRLTEVAIQGDMKKNECYEVRHKVISNAIKSGQLKPTFWADSIIAALGAAPCPSTGATGQAVGREGKHNTCSDGDDCEFALDSYDTELLRSHLRDMNVKYTETGVRLELIFSPNPFFEETSLWIEELRRHTRDGNGGLAGGATQDSKEDGGAHKNDSGETEEDDDELLDEFKTSGVTWKEGGRPVTGGEGDEGGNGVPGERRAGPISSSEIWESNFFGLFSSVPPHPEDEFSVDSDDSDGVDELEDDVEEWEEDMRQRKELLSVLIEAVWEDPLKALGLGRGKEEGPSREDSGMEGPPKRARLE</sequence>
<organism evidence="2">
    <name type="scientific">Trypanosoma congolense (strain IL3000)</name>
    <dbReference type="NCBI Taxonomy" id="1068625"/>
    <lineage>
        <taxon>Eukaryota</taxon>
        <taxon>Discoba</taxon>
        <taxon>Euglenozoa</taxon>
        <taxon>Kinetoplastea</taxon>
        <taxon>Metakinetoplastina</taxon>
        <taxon>Trypanosomatida</taxon>
        <taxon>Trypanosomatidae</taxon>
        <taxon>Trypanosoma</taxon>
        <taxon>Nannomonas</taxon>
    </lineage>
</organism>
<feature type="compositionally biased region" description="Basic and acidic residues" evidence="1">
    <location>
        <begin position="172"/>
        <end position="184"/>
    </location>
</feature>
<gene>
    <name evidence="2" type="ORF">TCIL3000_1_1250</name>
</gene>
<feature type="compositionally biased region" description="Acidic residues" evidence="1">
    <location>
        <begin position="257"/>
        <end position="274"/>
    </location>
</feature>
<evidence type="ECO:0000256" key="1">
    <source>
        <dbReference type="SAM" id="MobiDB-lite"/>
    </source>
</evidence>
<dbReference type="Gene3D" id="3.30.1120.90">
    <property type="entry name" value="Nucleosome assembly protein"/>
    <property type="match status" value="1"/>
</dbReference>
<feature type="compositionally biased region" description="Acidic residues" evidence="1">
    <location>
        <begin position="185"/>
        <end position="195"/>
    </location>
</feature>
<dbReference type="AlphaFoldDB" id="G0UJ07"/>
<accession>G0UJ07</accession>
<evidence type="ECO:0000313" key="2">
    <source>
        <dbReference type="EMBL" id="CCC89357.1"/>
    </source>
</evidence>
<protein>
    <recommendedName>
        <fullName evidence="3">Nucleosome assembly protein</fullName>
    </recommendedName>
</protein>
<dbReference type="EMBL" id="HE575314">
    <property type="protein sequence ID" value="CCC89357.1"/>
    <property type="molecule type" value="Genomic_DNA"/>
</dbReference>